<keyword evidence="4" id="KW-1185">Reference proteome</keyword>
<evidence type="ECO:0000313" key="4">
    <source>
        <dbReference type="Proteomes" id="UP000199109"/>
    </source>
</evidence>
<accession>A0A1G6Z4A0</accession>
<dbReference type="InterPro" id="IPR011008">
    <property type="entry name" value="Dimeric_a/b-barrel"/>
</dbReference>
<evidence type="ECO:0000259" key="2">
    <source>
        <dbReference type="PROSITE" id="PS51502"/>
    </source>
</evidence>
<name>A0A1G6Z4A0_9FLAO</name>
<sequence length="153" mass="17563">MRTIGTTLLFLVFALTAYGQTETDSRRNSSRAEPKGGNHKNEKLSMKEFDPHFAHTVFFWLKNPDSQEDRMAFETSLKKFLSKSAYAKTTFIGKPPKASRNVVDGSFTYSLILSFESAEAQQHYQDEPPHKVFIEESEKLWEKVIVYDSQSVN</sequence>
<dbReference type="PROSITE" id="PS51502">
    <property type="entry name" value="S_R_A_B_BARREL"/>
    <property type="match status" value="1"/>
</dbReference>
<evidence type="ECO:0000313" key="3">
    <source>
        <dbReference type="EMBL" id="SDD96777.1"/>
    </source>
</evidence>
<dbReference type="Proteomes" id="UP000199109">
    <property type="component" value="Unassembled WGS sequence"/>
</dbReference>
<dbReference type="Pfam" id="PF07876">
    <property type="entry name" value="Dabb"/>
    <property type="match status" value="1"/>
</dbReference>
<reference evidence="3 4" key="1">
    <citation type="submission" date="2016-10" db="EMBL/GenBank/DDBJ databases">
        <authorList>
            <person name="de Groot N.N."/>
        </authorList>
    </citation>
    <scope>NUCLEOTIDE SEQUENCE [LARGE SCALE GENOMIC DNA]</scope>
    <source>
        <strain evidence="3 4">DSM 23421</strain>
    </source>
</reference>
<dbReference type="OrthoDB" id="7189263at2"/>
<protein>
    <submittedName>
        <fullName evidence="3">Stress responsive A/B Barrel Domain</fullName>
    </submittedName>
</protein>
<feature type="region of interest" description="Disordered" evidence="1">
    <location>
        <begin position="23"/>
        <end position="45"/>
    </location>
</feature>
<evidence type="ECO:0000256" key="1">
    <source>
        <dbReference type="SAM" id="MobiDB-lite"/>
    </source>
</evidence>
<gene>
    <name evidence="3" type="ORF">SAMN05421636_102464</name>
</gene>
<dbReference type="SUPFAM" id="SSF54909">
    <property type="entry name" value="Dimeric alpha+beta barrel"/>
    <property type="match status" value="1"/>
</dbReference>
<dbReference type="InterPro" id="IPR013097">
    <property type="entry name" value="Dabb"/>
</dbReference>
<dbReference type="RefSeq" id="WP_091866425.1">
    <property type="nucleotide sequence ID" value="NZ_FNAO01000002.1"/>
</dbReference>
<organism evidence="3 4">
    <name type="scientific">Pricia antarctica</name>
    <dbReference type="NCBI Taxonomy" id="641691"/>
    <lineage>
        <taxon>Bacteria</taxon>
        <taxon>Pseudomonadati</taxon>
        <taxon>Bacteroidota</taxon>
        <taxon>Flavobacteriia</taxon>
        <taxon>Flavobacteriales</taxon>
        <taxon>Flavobacteriaceae</taxon>
        <taxon>Pricia</taxon>
    </lineage>
</organism>
<feature type="domain" description="Stress-response A/B barrel" evidence="2">
    <location>
        <begin position="53"/>
        <end position="149"/>
    </location>
</feature>
<dbReference type="EMBL" id="FNAO01000002">
    <property type="protein sequence ID" value="SDD96777.1"/>
    <property type="molecule type" value="Genomic_DNA"/>
</dbReference>
<dbReference type="AlphaFoldDB" id="A0A1G6Z4A0"/>
<dbReference type="SMART" id="SM00886">
    <property type="entry name" value="Dabb"/>
    <property type="match status" value="1"/>
</dbReference>
<proteinExistence type="predicted"/>
<dbReference type="STRING" id="641691.SAMN05421636_102464"/>
<dbReference type="Gene3D" id="3.30.70.100">
    <property type="match status" value="1"/>
</dbReference>